<protein>
    <submittedName>
        <fullName evidence="1">Uncharacterized protein</fullName>
    </submittedName>
</protein>
<gene>
    <name evidence="1" type="ORF">L0M14_01495</name>
</gene>
<name>A0ABY3SIX2_9BACL</name>
<evidence type="ECO:0000313" key="1">
    <source>
        <dbReference type="EMBL" id="UJF33953.1"/>
    </source>
</evidence>
<dbReference type="RefSeq" id="WP_235120344.1">
    <property type="nucleotide sequence ID" value="NZ_CP090978.1"/>
</dbReference>
<organism evidence="1 2">
    <name type="scientific">Paenibacillus hexagrammi</name>
    <dbReference type="NCBI Taxonomy" id="2908839"/>
    <lineage>
        <taxon>Bacteria</taxon>
        <taxon>Bacillati</taxon>
        <taxon>Bacillota</taxon>
        <taxon>Bacilli</taxon>
        <taxon>Bacillales</taxon>
        <taxon>Paenibacillaceae</taxon>
        <taxon>Paenibacillus</taxon>
    </lineage>
</organism>
<sequence>MKYQTIAEAIANTAGAATEHVKVAADCSNIFESNGRMTETNVRKGAVI</sequence>
<reference evidence="1 2" key="1">
    <citation type="journal article" date="2024" name="Int. J. Syst. Evol. Microbiol.">
        <title>Paenibacillus hexagrammi sp. nov., a novel bacterium isolated from the gut content of Hexagrammos agrammus.</title>
        <authorList>
            <person name="Jung H.K."/>
            <person name="Kim D.G."/>
            <person name="Zin H."/>
            <person name="Park J."/>
            <person name="Jung H."/>
            <person name="Kim Y.O."/>
            <person name="Kong H.J."/>
            <person name="Kim J.W."/>
            <person name="Kim Y.S."/>
        </authorList>
    </citation>
    <scope>NUCLEOTIDE SEQUENCE [LARGE SCALE GENOMIC DNA]</scope>
    <source>
        <strain evidence="1 2">YPD9-1</strain>
    </source>
</reference>
<keyword evidence="2" id="KW-1185">Reference proteome</keyword>
<dbReference type="EMBL" id="CP090978">
    <property type="protein sequence ID" value="UJF33953.1"/>
    <property type="molecule type" value="Genomic_DNA"/>
</dbReference>
<evidence type="ECO:0000313" key="2">
    <source>
        <dbReference type="Proteomes" id="UP001649230"/>
    </source>
</evidence>
<accession>A0ABY3SIX2</accession>
<proteinExistence type="predicted"/>
<dbReference type="Proteomes" id="UP001649230">
    <property type="component" value="Chromosome"/>
</dbReference>